<dbReference type="Proteomes" id="UP000430079">
    <property type="component" value="Unassembled WGS sequence"/>
</dbReference>
<evidence type="ECO:0000259" key="1">
    <source>
        <dbReference type="PROSITE" id="PS50943"/>
    </source>
</evidence>
<evidence type="ECO:0000313" key="3">
    <source>
        <dbReference type="Proteomes" id="UP000430079"/>
    </source>
</evidence>
<name>A0A640T0X4_9ACTN</name>
<dbReference type="EMBL" id="BLIO01000001">
    <property type="protein sequence ID" value="GFE17369.1"/>
    <property type="molecule type" value="Genomic_DNA"/>
</dbReference>
<gene>
    <name evidence="2" type="ORF">Sgleb_54160</name>
</gene>
<evidence type="ECO:0000313" key="2">
    <source>
        <dbReference type="EMBL" id="GFE17369.1"/>
    </source>
</evidence>
<dbReference type="SUPFAM" id="SSF47413">
    <property type="entry name" value="lambda repressor-like DNA-binding domains"/>
    <property type="match status" value="1"/>
</dbReference>
<organism evidence="2 3">
    <name type="scientific">Streptomyces glebosus</name>
    <dbReference type="NCBI Taxonomy" id="249580"/>
    <lineage>
        <taxon>Bacteria</taxon>
        <taxon>Bacillati</taxon>
        <taxon>Actinomycetota</taxon>
        <taxon>Actinomycetes</taxon>
        <taxon>Kitasatosporales</taxon>
        <taxon>Streptomycetaceae</taxon>
        <taxon>Streptomyces</taxon>
    </lineage>
</organism>
<sequence>MSCAWGTTDAWEVAGMAGKAGSSEPETTDSLRAFGAVVKAFRRRATLTQEGLARRVGFSAGTVASIEQGRRLPPPEFIERAERVLDAFGVLRAMATQLARQPGLAAWFRQWARLEEQAISLYTYECRLVPGLLQTEAYARELFEHRIPLLTDKETETQVTARLDRQKLLRDRPNTAFSFIVDEHAFLRRTGGADVFRELLDYVLESTRLRNVELQVMPLARGVHAGMNGPMQLLETPSNRWYAYSEGQESGLLISDAKTISTLHMRYAKLRSQALTPEDSRSLLTQMRGAL</sequence>
<dbReference type="PROSITE" id="PS50943">
    <property type="entry name" value="HTH_CROC1"/>
    <property type="match status" value="1"/>
</dbReference>
<dbReference type="GO" id="GO:0003677">
    <property type="term" value="F:DNA binding"/>
    <property type="evidence" value="ECO:0007669"/>
    <property type="project" value="InterPro"/>
</dbReference>
<comment type="caution">
    <text evidence="2">The sequence shown here is derived from an EMBL/GenBank/DDBJ whole genome shotgun (WGS) entry which is preliminary data.</text>
</comment>
<protein>
    <submittedName>
        <fullName evidence="2">Transcriptional regulator</fullName>
    </submittedName>
</protein>
<dbReference type="InterPro" id="IPR043917">
    <property type="entry name" value="DUF5753"/>
</dbReference>
<keyword evidence="3" id="KW-1185">Reference proteome</keyword>
<dbReference type="Pfam" id="PF13560">
    <property type="entry name" value="HTH_31"/>
    <property type="match status" value="1"/>
</dbReference>
<dbReference type="InterPro" id="IPR010982">
    <property type="entry name" value="Lambda_DNA-bd_dom_sf"/>
</dbReference>
<dbReference type="Gene3D" id="1.10.260.40">
    <property type="entry name" value="lambda repressor-like DNA-binding domains"/>
    <property type="match status" value="1"/>
</dbReference>
<dbReference type="CDD" id="cd00093">
    <property type="entry name" value="HTH_XRE"/>
    <property type="match status" value="1"/>
</dbReference>
<dbReference type="AlphaFoldDB" id="A0A640T0X4"/>
<dbReference type="Pfam" id="PF19054">
    <property type="entry name" value="DUF5753"/>
    <property type="match status" value="1"/>
</dbReference>
<accession>A0A640T0X4</accession>
<dbReference type="InterPro" id="IPR001387">
    <property type="entry name" value="Cro/C1-type_HTH"/>
</dbReference>
<feature type="domain" description="HTH cro/C1-type" evidence="1">
    <location>
        <begin position="38"/>
        <end position="91"/>
    </location>
</feature>
<dbReference type="SMART" id="SM00530">
    <property type="entry name" value="HTH_XRE"/>
    <property type="match status" value="1"/>
</dbReference>
<proteinExistence type="predicted"/>
<reference evidence="2 3" key="1">
    <citation type="submission" date="2019-12" db="EMBL/GenBank/DDBJ databases">
        <title>Whole genome shotgun sequence of Streptomyces hygroscopicus subsp. glebosus NBRC 13786.</title>
        <authorList>
            <person name="Ichikawa N."/>
            <person name="Kimura A."/>
            <person name="Kitahashi Y."/>
            <person name="Komaki H."/>
            <person name="Tamura T."/>
        </authorList>
    </citation>
    <scope>NUCLEOTIDE SEQUENCE [LARGE SCALE GENOMIC DNA]</scope>
    <source>
        <strain evidence="2 3">NBRC 13786</strain>
    </source>
</reference>